<gene>
    <name evidence="2" type="ORF">WJX75_005315</name>
</gene>
<feature type="compositionally biased region" description="Polar residues" evidence="1">
    <location>
        <begin position="96"/>
        <end position="107"/>
    </location>
</feature>
<feature type="compositionally biased region" description="Polar residues" evidence="1">
    <location>
        <begin position="1"/>
        <end position="17"/>
    </location>
</feature>
<proteinExistence type="predicted"/>
<sequence length="386" mass="42354">MMTMPVTQPGQETTRNNNHLKEEHTAAFWAARESQAQGSRRDQHPAEQPVGEATIQDSDALPTTCEPVRARFRALARQVLETYGKGSTIDPLGKVATQSQQEPSASNPGMVHTPPEVPREQRHSLSAPLSPTSHIEAGKGVTSPGPPSIAAAFAGGCAVGKQRSGIDPGRQSEAQWVRRSTRSSARTLMDDVEPFFERLLLASRDISGHVVFKDTDNYQMTCMNCHIILCVAAMGNAQVRLQKNEKGHDVPKGSQMENDDPKSSTGSTVGGETAVDFPHLLESTDPAELYRSVVDDSHCHSFITEKESEQLGSEDEAERNAAAVNIALKYTFDPLRSFYLRGNIRAKGSGPMDAVERFIRRRREGSEHYFTRPRGVHLGLIDTSLR</sequence>
<evidence type="ECO:0000256" key="1">
    <source>
        <dbReference type="SAM" id="MobiDB-lite"/>
    </source>
</evidence>
<evidence type="ECO:0000313" key="2">
    <source>
        <dbReference type="EMBL" id="KAK9909631.1"/>
    </source>
</evidence>
<evidence type="ECO:0000313" key="3">
    <source>
        <dbReference type="Proteomes" id="UP001491310"/>
    </source>
</evidence>
<protein>
    <submittedName>
        <fullName evidence="2">Uncharacterized protein</fullName>
    </submittedName>
</protein>
<keyword evidence="3" id="KW-1185">Reference proteome</keyword>
<name>A0ABR2YRI3_9CHLO</name>
<comment type="caution">
    <text evidence="2">The sequence shown here is derived from an EMBL/GenBank/DDBJ whole genome shotgun (WGS) entry which is preliminary data.</text>
</comment>
<feature type="region of interest" description="Disordered" evidence="1">
    <location>
        <begin position="87"/>
        <end position="119"/>
    </location>
</feature>
<feature type="region of interest" description="Disordered" evidence="1">
    <location>
        <begin position="245"/>
        <end position="273"/>
    </location>
</feature>
<reference evidence="2 3" key="1">
    <citation type="journal article" date="2024" name="Nat. Commun.">
        <title>Phylogenomics reveals the evolutionary origins of lichenization in chlorophyte algae.</title>
        <authorList>
            <person name="Puginier C."/>
            <person name="Libourel C."/>
            <person name="Otte J."/>
            <person name="Skaloud P."/>
            <person name="Haon M."/>
            <person name="Grisel S."/>
            <person name="Petersen M."/>
            <person name="Berrin J.G."/>
            <person name="Delaux P.M."/>
            <person name="Dal Grande F."/>
            <person name="Keller J."/>
        </authorList>
    </citation>
    <scope>NUCLEOTIDE SEQUENCE [LARGE SCALE GENOMIC DNA]</scope>
    <source>
        <strain evidence="2 3">SAG 216-7</strain>
    </source>
</reference>
<accession>A0ABR2YRI3</accession>
<dbReference type="EMBL" id="JALJOT010000006">
    <property type="protein sequence ID" value="KAK9909631.1"/>
    <property type="molecule type" value="Genomic_DNA"/>
</dbReference>
<feature type="region of interest" description="Disordered" evidence="1">
    <location>
        <begin position="1"/>
        <end position="57"/>
    </location>
</feature>
<dbReference type="Proteomes" id="UP001491310">
    <property type="component" value="Unassembled WGS sequence"/>
</dbReference>
<organism evidence="2 3">
    <name type="scientific">Coccomyxa subellipsoidea</name>
    <dbReference type="NCBI Taxonomy" id="248742"/>
    <lineage>
        <taxon>Eukaryota</taxon>
        <taxon>Viridiplantae</taxon>
        <taxon>Chlorophyta</taxon>
        <taxon>core chlorophytes</taxon>
        <taxon>Trebouxiophyceae</taxon>
        <taxon>Trebouxiophyceae incertae sedis</taxon>
        <taxon>Coccomyxaceae</taxon>
        <taxon>Coccomyxa</taxon>
    </lineage>
</organism>